<accession>C6HZK4</accession>
<evidence type="ECO:0000313" key="3">
    <source>
        <dbReference type="Proteomes" id="UP000009374"/>
    </source>
</evidence>
<dbReference type="Proteomes" id="UP000009374">
    <property type="component" value="Unassembled WGS sequence"/>
</dbReference>
<keyword evidence="1" id="KW-1133">Transmembrane helix</keyword>
<sequence>MVTVDPNKIGANVGAKIRITPKRSQVFVFTLAIIGGGSLIIGFYFLWKKPNISWVPILIGLALIGASYKAWNDSRENIDLADSAPTTIRCDEHGFEVTTDSRSLLQPNALTIFENFFSIMGRRMPLPDPDGLINSDGTPAPEKRDIAIDLIHKINETTKMSTIEAFALLSGHSQQKEAEQINVQIPLDESAFKGNVGREDLNEDHKAERNIQP</sequence>
<reference evidence="2 3" key="1">
    <citation type="journal article" date="2009" name="Appl. Environ. Microbiol.">
        <title>Community genomic and proteomic analyses of chemoautotrophic iron-oxidizing "Leptospirillum rubarum" (Group II) and "Leptospirillum ferrodiazotrophum" (Group III) bacteria in acid mine drainage biofilms.</title>
        <authorList>
            <person name="Goltsman D.S."/>
            <person name="Denef V.J."/>
            <person name="Singer S.W."/>
            <person name="VerBerkmoes N.C."/>
            <person name="Lefsrud M."/>
            <person name="Mueller R.S."/>
            <person name="Dick G.J."/>
            <person name="Sun C.L."/>
            <person name="Wheeler K.E."/>
            <person name="Zemla A."/>
            <person name="Baker B.J."/>
            <person name="Hauser L."/>
            <person name="Land M."/>
            <person name="Shah M.B."/>
            <person name="Thelen M.P."/>
            <person name="Hettich R.L."/>
            <person name="Banfield J.F."/>
        </authorList>
    </citation>
    <scope>NUCLEOTIDE SEQUENCE [LARGE SCALE GENOMIC DNA]</scope>
</reference>
<keyword evidence="1" id="KW-0472">Membrane</keyword>
<gene>
    <name evidence="2" type="ORF">UBAL3_95390002</name>
</gene>
<evidence type="ECO:0000256" key="1">
    <source>
        <dbReference type="SAM" id="Phobius"/>
    </source>
</evidence>
<organism evidence="2 3">
    <name type="scientific">Leptospirillum ferrodiazotrophum</name>
    <dbReference type="NCBI Taxonomy" id="412449"/>
    <lineage>
        <taxon>Bacteria</taxon>
        <taxon>Pseudomonadati</taxon>
        <taxon>Nitrospirota</taxon>
        <taxon>Nitrospiria</taxon>
        <taxon>Nitrospirales</taxon>
        <taxon>Nitrospiraceae</taxon>
        <taxon>Leptospirillum</taxon>
    </lineage>
</organism>
<proteinExistence type="predicted"/>
<keyword evidence="1" id="KW-0812">Transmembrane</keyword>
<protein>
    <submittedName>
        <fullName evidence="2">Uncharacterized protein</fullName>
    </submittedName>
</protein>
<dbReference type="EMBL" id="GG693883">
    <property type="protein sequence ID" value="EES51939.1"/>
    <property type="molecule type" value="Genomic_DNA"/>
</dbReference>
<feature type="transmembrane region" description="Helical" evidence="1">
    <location>
        <begin position="26"/>
        <end position="47"/>
    </location>
</feature>
<feature type="transmembrane region" description="Helical" evidence="1">
    <location>
        <begin position="53"/>
        <end position="71"/>
    </location>
</feature>
<name>C6HZK4_9BACT</name>
<evidence type="ECO:0000313" key="2">
    <source>
        <dbReference type="EMBL" id="EES51939.1"/>
    </source>
</evidence>
<keyword evidence="3" id="KW-1185">Reference proteome</keyword>
<dbReference type="AlphaFoldDB" id="C6HZK4"/>